<organism evidence="1 2">
    <name type="scientific">Bradyrhizobium uaiense</name>
    <dbReference type="NCBI Taxonomy" id="2594946"/>
    <lineage>
        <taxon>Bacteria</taxon>
        <taxon>Pseudomonadati</taxon>
        <taxon>Pseudomonadota</taxon>
        <taxon>Alphaproteobacteria</taxon>
        <taxon>Hyphomicrobiales</taxon>
        <taxon>Nitrobacteraceae</taxon>
        <taxon>Bradyrhizobium</taxon>
    </lineage>
</organism>
<protein>
    <submittedName>
        <fullName evidence="1">Uncharacterized protein</fullName>
    </submittedName>
</protein>
<gene>
    <name evidence="1" type="ORF">FNJ47_01215</name>
</gene>
<evidence type="ECO:0000313" key="2">
    <source>
        <dbReference type="Proteomes" id="UP000468531"/>
    </source>
</evidence>
<dbReference type="EMBL" id="VKHP01000002">
    <property type="protein sequence ID" value="NEU94482.1"/>
    <property type="molecule type" value="Genomic_DNA"/>
</dbReference>
<sequence>MDTAPDLTTATAIAAPGPTEAAAAPRVKFSAQGFCIDHPDPELGAELMVEALGVPDREASLTSGRR</sequence>
<evidence type="ECO:0000313" key="1">
    <source>
        <dbReference type="EMBL" id="NEU94482.1"/>
    </source>
</evidence>
<proteinExistence type="predicted"/>
<name>A0A6P1BAL4_9BRAD</name>
<comment type="caution">
    <text evidence="1">The sequence shown here is derived from an EMBL/GenBank/DDBJ whole genome shotgun (WGS) entry which is preliminary data.</text>
</comment>
<accession>A0A6P1BAL4</accession>
<keyword evidence="2" id="KW-1185">Reference proteome</keyword>
<dbReference type="RefSeq" id="WP_163149614.1">
    <property type="nucleotide sequence ID" value="NZ_VKHP01000002.1"/>
</dbReference>
<dbReference type="Proteomes" id="UP000468531">
    <property type="component" value="Unassembled WGS sequence"/>
</dbReference>
<dbReference type="AlphaFoldDB" id="A0A6P1BAL4"/>
<reference evidence="1 2" key="1">
    <citation type="journal article" date="2020" name="Arch. Microbiol.">
        <title>Bradyrhizobium uaiense sp. nov., a new highly efficient cowpea symbiont.</title>
        <authorList>
            <person name="Cabral Michel D."/>
            <person name="Azarias Guimaraes A."/>
            <person name="Martins da Costa E."/>
            <person name="Soares de Carvalho T."/>
            <person name="Balsanelli E."/>
            <person name="Willems A."/>
            <person name="Maltempi de Souza E."/>
            <person name="de Souza Moreira F.M."/>
        </authorList>
    </citation>
    <scope>NUCLEOTIDE SEQUENCE [LARGE SCALE GENOMIC DNA]</scope>
    <source>
        <strain evidence="1 2">UFLA 03-164</strain>
    </source>
</reference>